<proteinExistence type="inferred from homology"/>
<dbReference type="PANTHER" id="PTHR32089:SF112">
    <property type="entry name" value="LYSOZYME-LIKE PROTEIN-RELATED"/>
    <property type="match status" value="1"/>
</dbReference>
<gene>
    <name evidence="9" type="ORF">SAMN02910417_00966</name>
</gene>
<feature type="region of interest" description="Disordered" evidence="5">
    <location>
        <begin position="557"/>
        <end position="577"/>
    </location>
</feature>
<evidence type="ECO:0000256" key="6">
    <source>
        <dbReference type="SAM" id="Phobius"/>
    </source>
</evidence>
<evidence type="ECO:0000259" key="7">
    <source>
        <dbReference type="PROSITE" id="PS50111"/>
    </source>
</evidence>
<accession>A0A1G6AWP5</accession>
<evidence type="ECO:0000313" key="9">
    <source>
        <dbReference type="EMBL" id="SDB12663.1"/>
    </source>
</evidence>
<evidence type="ECO:0000256" key="5">
    <source>
        <dbReference type="SAM" id="MobiDB-lite"/>
    </source>
</evidence>
<dbReference type="SMART" id="SM00283">
    <property type="entry name" value="MA"/>
    <property type="match status" value="1"/>
</dbReference>
<reference evidence="9 10" key="1">
    <citation type="submission" date="2016-10" db="EMBL/GenBank/DDBJ databases">
        <authorList>
            <person name="de Groot N.N."/>
        </authorList>
    </citation>
    <scope>NUCLEOTIDE SEQUENCE [LARGE SCALE GENOMIC DNA]</scope>
    <source>
        <strain evidence="9 10">DSM 3217</strain>
    </source>
</reference>
<keyword evidence="4" id="KW-0175">Coiled coil</keyword>
<sequence>MKKSIGAKVFTWLIIMGIIMAAVIAINIYSLKEIQKDNEKMSGYLSTEQVKGDLSTAFQQAQLYANLCYFKQGTEEIDTMREKLGAAIETMNADAATLSETANALAKTESDVSEVMITWMEGVQSFSDYCQGILDLANEEKFDDVMTQVNGIKEAKTAAQDAETAYNELLVEKQAQLEKASAGQISKSIKLDLILLVIYIIIFIIAIVIVQKRVAKPAKESGRMIEDIVQKLQNNEGDLTERLPVKYQDEIGQMSNGINGFIEQLQGIMLTLKEDAENLSAAAESVANEVGESNENASNVSATMEEMSASIEEISATLGQIAEGSDNVLADVNNMSENVSNGVGLVNEIKGRAASMRAETIEGKEGTSESMNEMRDTLTGAVEESRSVEQINELTGEILNIASQTNLLALNASIEAARAGEAGKGFAVVADEISKLAANSAETANNIQDISNMVTGAVQRLADKAEEMLSFIDEKVMEDYDKFVEVVDQYRDDAESVNEIMEEFERNTQTITETMESMNIGLNDVSVAIGENAQGVTLVAQSTVELVQAMENIKDESNTNQEISSQLNDEVGKFKNL</sequence>
<dbReference type="GO" id="GO:0007165">
    <property type="term" value="P:signal transduction"/>
    <property type="evidence" value="ECO:0007669"/>
    <property type="project" value="UniProtKB-KW"/>
</dbReference>
<evidence type="ECO:0000256" key="4">
    <source>
        <dbReference type="SAM" id="Coils"/>
    </source>
</evidence>
<keyword evidence="6" id="KW-1133">Transmembrane helix</keyword>
<keyword evidence="6" id="KW-0472">Membrane</keyword>
<dbReference type="InterPro" id="IPR004089">
    <property type="entry name" value="MCPsignal_dom"/>
</dbReference>
<feature type="domain" description="Methyl-accepting transducer" evidence="7">
    <location>
        <begin position="275"/>
        <end position="526"/>
    </location>
</feature>
<dbReference type="EMBL" id="FMXR01000007">
    <property type="protein sequence ID" value="SDB12663.1"/>
    <property type="molecule type" value="Genomic_DNA"/>
</dbReference>
<dbReference type="Pfam" id="PF00672">
    <property type="entry name" value="HAMP"/>
    <property type="match status" value="1"/>
</dbReference>
<evidence type="ECO:0000256" key="1">
    <source>
        <dbReference type="ARBA" id="ARBA00023224"/>
    </source>
</evidence>
<protein>
    <submittedName>
        <fullName evidence="9">Methyl-accepting chemotaxis protein</fullName>
    </submittedName>
</protein>
<dbReference type="STRING" id="1732.SAMN02910417_00966"/>
<dbReference type="PROSITE" id="PS50111">
    <property type="entry name" value="CHEMOTAXIS_TRANSDUC_2"/>
    <property type="match status" value="1"/>
</dbReference>
<evidence type="ECO:0000256" key="3">
    <source>
        <dbReference type="PROSITE-ProRule" id="PRU00284"/>
    </source>
</evidence>
<dbReference type="CDD" id="cd06225">
    <property type="entry name" value="HAMP"/>
    <property type="match status" value="1"/>
</dbReference>
<keyword evidence="6" id="KW-0812">Transmembrane</keyword>
<feature type="transmembrane region" description="Helical" evidence="6">
    <location>
        <begin position="193"/>
        <end position="210"/>
    </location>
</feature>
<dbReference type="PROSITE" id="PS50885">
    <property type="entry name" value="HAMP"/>
    <property type="match status" value="1"/>
</dbReference>
<dbReference type="Proteomes" id="UP000199228">
    <property type="component" value="Unassembled WGS sequence"/>
</dbReference>
<dbReference type="GO" id="GO:0016020">
    <property type="term" value="C:membrane"/>
    <property type="evidence" value="ECO:0007669"/>
    <property type="project" value="InterPro"/>
</dbReference>
<dbReference type="Pfam" id="PF00015">
    <property type="entry name" value="MCPsignal"/>
    <property type="match status" value="1"/>
</dbReference>
<dbReference type="Gene3D" id="1.10.287.950">
    <property type="entry name" value="Methyl-accepting chemotaxis protein"/>
    <property type="match status" value="1"/>
</dbReference>
<feature type="coiled-coil region" evidence="4">
    <location>
        <begin position="152"/>
        <end position="179"/>
    </location>
</feature>
<name>A0A1G6AWP5_EUBOX</name>
<feature type="domain" description="HAMP" evidence="8">
    <location>
        <begin position="212"/>
        <end position="270"/>
    </location>
</feature>
<evidence type="ECO:0000259" key="8">
    <source>
        <dbReference type="PROSITE" id="PS50885"/>
    </source>
</evidence>
<dbReference type="SUPFAM" id="SSF58104">
    <property type="entry name" value="Methyl-accepting chemotaxis protein (MCP) signaling domain"/>
    <property type="match status" value="1"/>
</dbReference>
<dbReference type="RefSeq" id="WP_090172803.1">
    <property type="nucleotide sequence ID" value="NZ_FMXR01000007.1"/>
</dbReference>
<dbReference type="PANTHER" id="PTHR32089">
    <property type="entry name" value="METHYL-ACCEPTING CHEMOTAXIS PROTEIN MCPB"/>
    <property type="match status" value="1"/>
</dbReference>
<dbReference type="InterPro" id="IPR003660">
    <property type="entry name" value="HAMP_dom"/>
</dbReference>
<evidence type="ECO:0000313" key="10">
    <source>
        <dbReference type="Proteomes" id="UP000199228"/>
    </source>
</evidence>
<feature type="compositionally biased region" description="Polar residues" evidence="5">
    <location>
        <begin position="558"/>
        <end position="568"/>
    </location>
</feature>
<evidence type="ECO:0000256" key="2">
    <source>
        <dbReference type="ARBA" id="ARBA00029447"/>
    </source>
</evidence>
<dbReference type="AlphaFoldDB" id="A0A1G6AWP5"/>
<keyword evidence="10" id="KW-1185">Reference proteome</keyword>
<organism evidence="9 10">
    <name type="scientific">Eubacterium oxidoreducens</name>
    <dbReference type="NCBI Taxonomy" id="1732"/>
    <lineage>
        <taxon>Bacteria</taxon>
        <taxon>Bacillati</taxon>
        <taxon>Bacillota</taxon>
        <taxon>Clostridia</taxon>
        <taxon>Eubacteriales</taxon>
        <taxon>Eubacteriaceae</taxon>
        <taxon>Eubacterium</taxon>
    </lineage>
</organism>
<dbReference type="OrthoDB" id="1767143at2"/>
<feature type="transmembrane region" description="Helical" evidence="6">
    <location>
        <begin position="12"/>
        <end position="31"/>
    </location>
</feature>
<comment type="similarity">
    <text evidence="2">Belongs to the methyl-accepting chemotaxis (MCP) protein family.</text>
</comment>
<keyword evidence="1 3" id="KW-0807">Transducer</keyword>
<feature type="coiled-coil region" evidence="4">
    <location>
        <begin position="262"/>
        <end position="289"/>
    </location>
</feature>
<dbReference type="SMART" id="SM00304">
    <property type="entry name" value="HAMP"/>
    <property type="match status" value="1"/>
</dbReference>